<dbReference type="CDD" id="cd00320">
    <property type="entry name" value="cpn10"/>
    <property type="match status" value="1"/>
</dbReference>
<proteinExistence type="inferred from homology"/>
<dbReference type="PANTHER" id="PTHR10772:SF0">
    <property type="entry name" value="10 KDA HEAT SHOCK PROTEIN, MITOCHONDRIAL"/>
    <property type="match status" value="1"/>
</dbReference>
<dbReference type="PANTHER" id="PTHR10772">
    <property type="entry name" value="10 KDA HEAT SHOCK PROTEIN"/>
    <property type="match status" value="1"/>
</dbReference>
<feature type="region of interest" description="Disordered" evidence="4">
    <location>
        <begin position="1"/>
        <end position="25"/>
    </location>
</feature>
<dbReference type="Proteomes" id="UP001642464">
    <property type="component" value="Unassembled WGS sequence"/>
</dbReference>
<evidence type="ECO:0000256" key="2">
    <source>
        <dbReference type="ARBA" id="ARBA00023186"/>
    </source>
</evidence>
<dbReference type="SUPFAM" id="SSF50129">
    <property type="entry name" value="GroES-like"/>
    <property type="match status" value="1"/>
</dbReference>
<keyword evidence="6" id="KW-1185">Reference proteome</keyword>
<gene>
    <name evidence="5" type="ORF">SCF082_LOCUS34471</name>
</gene>
<dbReference type="InterPro" id="IPR011032">
    <property type="entry name" value="GroES-like_sf"/>
</dbReference>
<name>A0ABP0NXG0_9DINO</name>
<comment type="similarity">
    <text evidence="1 3">Belongs to the GroES chaperonin family.</text>
</comment>
<evidence type="ECO:0000313" key="6">
    <source>
        <dbReference type="Proteomes" id="UP001642464"/>
    </source>
</evidence>
<dbReference type="PRINTS" id="PR00297">
    <property type="entry name" value="CHAPERONIN10"/>
</dbReference>
<evidence type="ECO:0000313" key="5">
    <source>
        <dbReference type="EMBL" id="CAK9068471.1"/>
    </source>
</evidence>
<dbReference type="InterPro" id="IPR020818">
    <property type="entry name" value="Chaperonin_GroES"/>
</dbReference>
<dbReference type="SMART" id="SM00883">
    <property type="entry name" value="Cpn10"/>
    <property type="match status" value="1"/>
</dbReference>
<sequence length="210" mass="23123">MSSCSAGAPYSAEFADTSNDPSDGCREDAPFRWSLGRQENAYARQSKHDMYLRSWAYFESILWLEEICPPKNIAIARDAKRRAGLVQRGRRWMEAPTDGASIQAIRSTGGSRGVSVEGDAGNAERLRLKAEAKSAGGVLLPDSAKQEINQAKVMAIGMGRRNPKGEMIPMNTKVGDTVIIPRYGGTEIKLGDEEFHIYRDEDIVGIVKEE</sequence>
<dbReference type="EMBL" id="CAXAMM010031668">
    <property type="protein sequence ID" value="CAK9068471.1"/>
    <property type="molecule type" value="Genomic_DNA"/>
</dbReference>
<evidence type="ECO:0000256" key="4">
    <source>
        <dbReference type="SAM" id="MobiDB-lite"/>
    </source>
</evidence>
<dbReference type="Pfam" id="PF00166">
    <property type="entry name" value="Cpn10"/>
    <property type="match status" value="1"/>
</dbReference>
<evidence type="ECO:0000256" key="1">
    <source>
        <dbReference type="ARBA" id="ARBA00006975"/>
    </source>
</evidence>
<dbReference type="Gene3D" id="2.30.33.40">
    <property type="entry name" value="GroES chaperonin"/>
    <property type="match status" value="1"/>
</dbReference>
<accession>A0ABP0NXG0</accession>
<organism evidence="5 6">
    <name type="scientific">Durusdinium trenchii</name>
    <dbReference type="NCBI Taxonomy" id="1381693"/>
    <lineage>
        <taxon>Eukaryota</taxon>
        <taxon>Sar</taxon>
        <taxon>Alveolata</taxon>
        <taxon>Dinophyceae</taxon>
        <taxon>Suessiales</taxon>
        <taxon>Symbiodiniaceae</taxon>
        <taxon>Durusdinium</taxon>
    </lineage>
</organism>
<reference evidence="5 6" key="1">
    <citation type="submission" date="2024-02" db="EMBL/GenBank/DDBJ databases">
        <authorList>
            <person name="Chen Y."/>
            <person name="Shah S."/>
            <person name="Dougan E. K."/>
            <person name="Thang M."/>
            <person name="Chan C."/>
        </authorList>
    </citation>
    <scope>NUCLEOTIDE SEQUENCE [LARGE SCALE GENOMIC DNA]</scope>
</reference>
<keyword evidence="2 3" id="KW-0143">Chaperone</keyword>
<dbReference type="InterPro" id="IPR037124">
    <property type="entry name" value="Chaperonin_GroES_sf"/>
</dbReference>
<evidence type="ECO:0000256" key="3">
    <source>
        <dbReference type="RuleBase" id="RU003479"/>
    </source>
</evidence>
<comment type="caution">
    <text evidence="5">The sequence shown here is derived from an EMBL/GenBank/DDBJ whole genome shotgun (WGS) entry which is preliminary data.</text>
</comment>
<protein>
    <submittedName>
        <fullName evidence="5">10 kDa chaperonin (Chaperonin 10) (CPN10) (Protein groES)</fullName>
    </submittedName>
</protein>
<dbReference type="HAMAP" id="MF_00580">
    <property type="entry name" value="CH10"/>
    <property type="match status" value="1"/>
</dbReference>